<dbReference type="Gene3D" id="3.30.1330.40">
    <property type="entry name" value="RutC-like"/>
    <property type="match status" value="1"/>
</dbReference>
<gene>
    <name evidence="2" type="ORF">GM160_05455</name>
</gene>
<name>A0A6I6D2K6_9GAMM</name>
<protein>
    <recommendedName>
        <fullName evidence="1">Chorismatase FkbO/Hyg5-like N-terminal domain-containing protein</fullName>
    </recommendedName>
</protein>
<organism evidence="2 3">
    <name type="scientific">Guyparkeria halophila</name>
    <dbReference type="NCBI Taxonomy" id="47960"/>
    <lineage>
        <taxon>Bacteria</taxon>
        <taxon>Pseudomonadati</taxon>
        <taxon>Pseudomonadota</taxon>
        <taxon>Gammaproteobacteria</taxon>
        <taxon>Chromatiales</taxon>
        <taxon>Thioalkalibacteraceae</taxon>
        <taxon>Guyparkeria</taxon>
    </lineage>
</organism>
<keyword evidence="3" id="KW-1185">Reference proteome</keyword>
<dbReference type="Proteomes" id="UP000427716">
    <property type="component" value="Chromosome"/>
</dbReference>
<dbReference type="SUPFAM" id="SSF55298">
    <property type="entry name" value="YjgF-like"/>
    <property type="match status" value="1"/>
</dbReference>
<dbReference type="EMBL" id="CP046415">
    <property type="protein sequence ID" value="QGT78387.1"/>
    <property type="molecule type" value="Genomic_DNA"/>
</dbReference>
<dbReference type="Pfam" id="PF21168">
    <property type="entry name" value="FkbO_Hyg5-like_N"/>
    <property type="match status" value="1"/>
</dbReference>
<feature type="domain" description="Chorismatase FkbO/Hyg5-like N-terminal" evidence="1">
    <location>
        <begin position="21"/>
        <end position="142"/>
    </location>
</feature>
<reference evidence="2 3" key="1">
    <citation type="submission" date="2019-11" db="EMBL/GenBank/DDBJ databases">
        <authorList>
            <person name="Zhang J."/>
            <person name="Sun C."/>
        </authorList>
    </citation>
    <scope>NUCLEOTIDE SEQUENCE [LARGE SCALE GENOMIC DNA]</scope>
    <source>
        <strain evidence="3">sp2</strain>
    </source>
</reference>
<dbReference type="RefSeq" id="WP_156573778.1">
    <property type="nucleotide sequence ID" value="NZ_CP046415.1"/>
</dbReference>
<dbReference type="AlphaFoldDB" id="A0A6I6D2K6"/>
<dbReference type="KEGG" id="ghl:GM160_05455"/>
<accession>A0A6I6D2K6</accession>
<evidence type="ECO:0000259" key="1">
    <source>
        <dbReference type="Pfam" id="PF21168"/>
    </source>
</evidence>
<dbReference type="InterPro" id="IPR035959">
    <property type="entry name" value="RutC-like_sf"/>
</dbReference>
<dbReference type="InterPro" id="IPR049368">
    <property type="entry name" value="FkbO_Hyg5-like_N"/>
</dbReference>
<evidence type="ECO:0000313" key="2">
    <source>
        <dbReference type="EMBL" id="QGT78387.1"/>
    </source>
</evidence>
<evidence type="ECO:0000313" key="3">
    <source>
        <dbReference type="Proteomes" id="UP000427716"/>
    </source>
</evidence>
<sequence>MGELPLQWLAGTSGDVAEGFSLDQGVETTTRVGYCLATSPGFSFGVIELDEQTGLADGTERAYRRLFDLLEASDTPHLWRVWQYLPAINADDPETGVERYRLFNQGRAAAFSATGRDVATSAPAACALGCDEAGAGRLIFLAANIPATPIENPRQVSAYHYPPTYGAKSPIFARAAVARGPVHDWLFISGTASITGHATRHVGDIHAQLDETLANLEAVQREANAERPADTAEFDFDANALIRVYLRHPQDLESARKRLENWLNGSSQIQFLRADICRADLLVEIEATLRQPRGSGVVERAPWIPL</sequence>
<proteinExistence type="predicted"/>